<dbReference type="EMBL" id="CACRXK020043874">
    <property type="protein sequence ID" value="CAB4045963.1"/>
    <property type="molecule type" value="Genomic_DNA"/>
</dbReference>
<evidence type="ECO:0000313" key="1">
    <source>
        <dbReference type="EMBL" id="CAB4045963.1"/>
    </source>
</evidence>
<accession>A0A6S7LVR4</accession>
<evidence type="ECO:0000313" key="2">
    <source>
        <dbReference type="Proteomes" id="UP001152795"/>
    </source>
</evidence>
<keyword evidence="2" id="KW-1185">Reference proteome</keyword>
<gene>
    <name evidence="1" type="ORF">PACLA_8A055489</name>
</gene>
<protein>
    <submittedName>
        <fullName evidence="1">Uncharacterized protein</fullName>
    </submittedName>
</protein>
<comment type="caution">
    <text evidence="1">The sequence shown here is derived from an EMBL/GenBank/DDBJ whole genome shotgun (WGS) entry which is preliminary data.</text>
</comment>
<name>A0A6S7LVR4_PARCT</name>
<feature type="non-terminal residue" evidence="1">
    <location>
        <position position="1"/>
    </location>
</feature>
<organism evidence="1 2">
    <name type="scientific">Paramuricea clavata</name>
    <name type="common">Red gorgonian</name>
    <name type="synonym">Violescent sea-whip</name>
    <dbReference type="NCBI Taxonomy" id="317549"/>
    <lineage>
        <taxon>Eukaryota</taxon>
        <taxon>Metazoa</taxon>
        <taxon>Cnidaria</taxon>
        <taxon>Anthozoa</taxon>
        <taxon>Octocorallia</taxon>
        <taxon>Malacalcyonacea</taxon>
        <taxon>Plexauridae</taxon>
        <taxon>Paramuricea</taxon>
    </lineage>
</organism>
<dbReference type="AlphaFoldDB" id="A0A6S7LVR4"/>
<reference evidence="1" key="1">
    <citation type="submission" date="2020-04" db="EMBL/GenBank/DDBJ databases">
        <authorList>
            <person name="Alioto T."/>
            <person name="Alioto T."/>
            <person name="Gomez Garrido J."/>
        </authorList>
    </citation>
    <scope>NUCLEOTIDE SEQUENCE</scope>
    <source>
        <strain evidence="1">A484AB</strain>
    </source>
</reference>
<feature type="non-terminal residue" evidence="1">
    <location>
        <position position="243"/>
    </location>
</feature>
<dbReference type="Proteomes" id="UP001152795">
    <property type="component" value="Unassembled WGS sequence"/>
</dbReference>
<sequence length="243" mass="28109">ATIELQETDPDSFDKYGDELDNDQIRFEEARSIIVKAIASASNGQTRNSNDQTNPRTVRINDSLKPEVLGKDATPIEMRQWTESFEAYYASNRMDTFTIKERQSYFKILLDTELRRCINSKINAETDIFGTNGCIAMLEQDFKVRYPIFTRRLDYFQCRMKEGEHFTDFWARLKEMGKLADVNKLSAEEINVFRGICGCADKELLDEFLKLKEKTEETIEETAKIHEGKLSSRAKLNPTQAIE</sequence>
<proteinExistence type="predicted"/>